<comment type="similarity">
    <text evidence="1">Belongs to the HisA/HisF family.</text>
</comment>
<accession>A0ABU3X3R4</accession>
<reference evidence="2 3" key="1">
    <citation type="submission" date="2019-10" db="EMBL/GenBank/DDBJ databases">
        <title>Isolation and characterization of Methanoculleus sp. Wushi-C6 from a hot spring well.</title>
        <authorList>
            <person name="Chen S.-C."/>
            <person name="Lan Z.-H."/>
            <person name="You Y.-T."/>
            <person name="Lai M.-C."/>
        </authorList>
    </citation>
    <scope>NUCLEOTIDE SEQUENCE [LARGE SCALE GENOMIC DNA]</scope>
    <source>
        <strain evidence="2 3">Wushi-C6</strain>
    </source>
</reference>
<dbReference type="EMBL" id="WBKO01000002">
    <property type="protein sequence ID" value="MDV2482581.1"/>
    <property type="molecule type" value="Genomic_DNA"/>
</dbReference>
<keyword evidence="1" id="KW-0028">Amino-acid biosynthesis</keyword>
<dbReference type="InterPro" id="IPR006062">
    <property type="entry name" value="His_biosynth"/>
</dbReference>
<dbReference type="Gene3D" id="3.20.20.70">
    <property type="entry name" value="Aldolase class I"/>
    <property type="match status" value="1"/>
</dbReference>
<sequence>MILHPNSDCVEDMELILAVDLAGGLVVHGKSGMRAGYRPLTWGLSPSAEPEAYLAALRPRFLYIADLESIQGRTPQDDLVRRCAAMVERCYLDRGVRSPAGCAAVADVTPVIGTETGAAAIEDLAAYREGYLSIDIKGGRVLPWGIRPAEMLARASEFSFEGCIILNIAAVGTEQGLAREDLEEMRASYPGRLIYGGGVAGVDDIRLLEATGFDGAIIATAVHRGTVPLEWVRRGRPCW</sequence>
<dbReference type="InterPro" id="IPR013785">
    <property type="entry name" value="Aldolase_TIM"/>
</dbReference>
<evidence type="ECO:0000313" key="2">
    <source>
        <dbReference type="EMBL" id="MDV2482581.1"/>
    </source>
</evidence>
<gene>
    <name evidence="2" type="ORF">F8E02_11325</name>
</gene>
<keyword evidence="1" id="KW-0368">Histidine biosynthesis</keyword>
<dbReference type="CDD" id="cd04723">
    <property type="entry name" value="HisA_HisF"/>
    <property type="match status" value="1"/>
</dbReference>
<dbReference type="Proteomes" id="UP001281203">
    <property type="component" value="Unassembled WGS sequence"/>
</dbReference>
<comment type="caution">
    <text evidence="2">The sequence shown here is derived from an EMBL/GenBank/DDBJ whole genome shotgun (WGS) entry which is preliminary data.</text>
</comment>
<protein>
    <submittedName>
        <fullName evidence="2">Nickel transporter</fullName>
    </submittedName>
</protein>
<evidence type="ECO:0000313" key="3">
    <source>
        <dbReference type="Proteomes" id="UP001281203"/>
    </source>
</evidence>
<organism evidence="2 3">
    <name type="scientific">Methanoculleus caldifontis</name>
    <dbReference type="NCBI Taxonomy" id="2651577"/>
    <lineage>
        <taxon>Archaea</taxon>
        <taxon>Methanobacteriati</taxon>
        <taxon>Methanobacteriota</taxon>
        <taxon>Stenosarchaea group</taxon>
        <taxon>Methanomicrobia</taxon>
        <taxon>Methanomicrobiales</taxon>
        <taxon>Methanomicrobiaceae</taxon>
        <taxon>Methanoculleus</taxon>
    </lineage>
</organism>
<dbReference type="InterPro" id="IPR011060">
    <property type="entry name" value="RibuloseP-bd_barrel"/>
</dbReference>
<dbReference type="Pfam" id="PF00977">
    <property type="entry name" value="His_biosynth"/>
    <property type="match status" value="1"/>
</dbReference>
<evidence type="ECO:0000256" key="1">
    <source>
        <dbReference type="RuleBase" id="RU003657"/>
    </source>
</evidence>
<keyword evidence="3" id="KW-1185">Reference proteome</keyword>
<name>A0ABU3X3R4_9EURY</name>
<proteinExistence type="inferred from homology"/>
<dbReference type="SUPFAM" id="SSF51366">
    <property type="entry name" value="Ribulose-phoshate binding barrel"/>
    <property type="match status" value="1"/>
</dbReference>